<reference evidence="1" key="1">
    <citation type="journal article" date="2021" name="Proc. Natl. Acad. Sci. U.S.A.">
        <title>A Catalog of Tens of Thousands of Viruses from Human Metagenomes Reveals Hidden Associations with Chronic Diseases.</title>
        <authorList>
            <person name="Tisza M.J."/>
            <person name="Buck C.B."/>
        </authorList>
    </citation>
    <scope>NUCLEOTIDE SEQUENCE</scope>
    <source>
        <strain evidence="1">CtpeS3</strain>
    </source>
</reference>
<sequence>MVVCFYFFIREVEKMRIPKIYRGEYLCCLPPELYRSIIDAVELAISKLYLSDSDKKEALYNANCEKLYNLTDTINIVFI</sequence>
<name>A0A8S5R8P9_9VIRU</name>
<evidence type="ECO:0000313" key="1">
    <source>
        <dbReference type="EMBL" id="DAE27760.1"/>
    </source>
</evidence>
<accession>A0A8S5R8P9</accession>
<protein>
    <submittedName>
        <fullName evidence="1">Uncharacterized protein</fullName>
    </submittedName>
</protein>
<proteinExistence type="predicted"/>
<dbReference type="EMBL" id="BK015845">
    <property type="protein sequence ID" value="DAE27760.1"/>
    <property type="molecule type" value="Genomic_DNA"/>
</dbReference>
<organism evidence="1">
    <name type="scientific">virus sp. ctpeS3</name>
    <dbReference type="NCBI Taxonomy" id="2826815"/>
    <lineage>
        <taxon>Viruses</taxon>
    </lineage>
</organism>